<feature type="region of interest" description="Disordered" evidence="1">
    <location>
        <begin position="90"/>
        <end position="116"/>
    </location>
</feature>
<dbReference type="Proteomes" id="UP000007519">
    <property type="component" value="Chromosome"/>
</dbReference>
<name>H6KZI7_SAPGL</name>
<dbReference type="KEGG" id="sgn:SGRA_3035"/>
<proteinExistence type="predicted"/>
<evidence type="ECO:0000313" key="3">
    <source>
        <dbReference type="Proteomes" id="UP000007519"/>
    </source>
</evidence>
<keyword evidence="3" id="KW-1185">Reference proteome</keyword>
<feature type="region of interest" description="Disordered" evidence="1">
    <location>
        <begin position="129"/>
        <end position="161"/>
    </location>
</feature>
<protein>
    <submittedName>
        <fullName evidence="2">Uncharacterized protein</fullName>
    </submittedName>
</protein>
<accession>H6KZI7</accession>
<dbReference type="AlphaFoldDB" id="H6KZI7"/>
<evidence type="ECO:0000256" key="1">
    <source>
        <dbReference type="SAM" id="MobiDB-lite"/>
    </source>
</evidence>
<dbReference type="HOGENOM" id="CLU_1331163_0_0_10"/>
<dbReference type="STRING" id="984262.SGRA_3035"/>
<evidence type="ECO:0000313" key="2">
    <source>
        <dbReference type="EMBL" id="AFC25763.1"/>
    </source>
</evidence>
<sequence>MQWSIRWRRNAVWACKGAFAGKEMVFWACKGAFAGKEMVFWACKGAFAGKEMVFWSCNGVFAGKKMCREDSLGGLAQGRSYKKGRKLCLAGLGPTGRRPERLRDGQQGRQRRQTEALWRRRAERIASCETARPRAKRGGSPKITAEKKKGKKKKSDRERRKKLSNSVDLIILEQNKIAPYVAAQRNLLQRSIIFSGLGPAQCFALR</sequence>
<feature type="compositionally biased region" description="Basic residues" evidence="1">
    <location>
        <begin position="148"/>
        <end position="161"/>
    </location>
</feature>
<feature type="compositionally biased region" description="Basic and acidic residues" evidence="1">
    <location>
        <begin position="97"/>
        <end position="116"/>
    </location>
</feature>
<gene>
    <name evidence="2" type="ordered locus">SGRA_3035</name>
</gene>
<dbReference type="EMBL" id="CP002831">
    <property type="protein sequence ID" value="AFC25763.1"/>
    <property type="molecule type" value="Genomic_DNA"/>
</dbReference>
<organism evidence="2 3">
    <name type="scientific">Saprospira grandis (strain Lewin)</name>
    <dbReference type="NCBI Taxonomy" id="984262"/>
    <lineage>
        <taxon>Bacteria</taxon>
        <taxon>Pseudomonadati</taxon>
        <taxon>Bacteroidota</taxon>
        <taxon>Saprospiria</taxon>
        <taxon>Saprospirales</taxon>
        <taxon>Saprospiraceae</taxon>
        <taxon>Saprospira</taxon>
    </lineage>
</organism>
<reference evidence="2 3" key="1">
    <citation type="journal article" date="2012" name="Stand. Genomic Sci.">
        <title>Complete genome sequencing and analysis of Saprospira grandis str. Lewin, a predatory marine bacterium.</title>
        <authorList>
            <person name="Saw J.H."/>
            <person name="Yuryev A."/>
            <person name="Kanbe M."/>
            <person name="Hou S."/>
            <person name="Young A.G."/>
            <person name="Aizawa S."/>
            <person name="Alam M."/>
        </authorList>
    </citation>
    <scope>NUCLEOTIDE SEQUENCE [LARGE SCALE GENOMIC DNA]</scope>
    <source>
        <strain evidence="2 3">Lewin</strain>
    </source>
</reference>